<dbReference type="Gene3D" id="3.90.1410.10">
    <property type="entry name" value="set domain protein methyltransferase, domain 1"/>
    <property type="match status" value="1"/>
</dbReference>
<protein>
    <submittedName>
        <fullName evidence="1">Cytochrome c lysine N-methyltransferase</fullName>
    </submittedName>
</protein>
<dbReference type="AlphaFoldDB" id="A0AAV5QTU5"/>
<dbReference type="Proteomes" id="UP001360560">
    <property type="component" value="Unassembled WGS sequence"/>
</dbReference>
<reference evidence="1 2" key="1">
    <citation type="journal article" date="2023" name="Elife">
        <title>Identification of key yeast species and microbe-microbe interactions impacting larval growth of Drosophila in the wild.</title>
        <authorList>
            <person name="Mure A."/>
            <person name="Sugiura Y."/>
            <person name="Maeda R."/>
            <person name="Honda K."/>
            <person name="Sakurai N."/>
            <person name="Takahashi Y."/>
            <person name="Watada M."/>
            <person name="Katoh T."/>
            <person name="Gotoh A."/>
            <person name="Gotoh Y."/>
            <person name="Taniguchi I."/>
            <person name="Nakamura K."/>
            <person name="Hayashi T."/>
            <person name="Katayama T."/>
            <person name="Uemura T."/>
            <person name="Hattori Y."/>
        </authorList>
    </citation>
    <scope>NUCLEOTIDE SEQUENCE [LARGE SCALE GENOMIC DNA]</scope>
    <source>
        <strain evidence="1 2">SC-9</strain>
    </source>
</reference>
<dbReference type="InterPro" id="IPR050600">
    <property type="entry name" value="SETD3_SETD6_MTase"/>
</dbReference>
<keyword evidence="2" id="KW-1185">Reference proteome</keyword>
<dbReference type="RefSeq" id="XP_064854937.1">
    <property type="nucleotide sequence ID" value="XM_064998865.1"/>
</dbReference>
<dbReference type="PANTHER" id="PTHR13271">
    <property type="entry name" value="UNCHARACTERIZED PUTATIVE METHYLTRANSFERASE"/>
    <property type="match status" value="1"/>
</dbReference>
<sequence length="691" mass="79731">MTAHTEINNSISTGLGFASPSDFHHRFIDQKKILCHPGFTIDKSVVTGGGTALFIDAESLQLDTIDDDYITVLTVPTQQTISMETFKQCFEQEKSRCDSFWNNNLEKIQDFNNQIIDSQQVNFTIVKAKQLIIPIINKTKDDVRESAIDESILVCLKVYQNYRTYMVNYFTHHHYSYSATFIDFFQHSKLAIWDDYLNILFSETTAIPTIENIVKFKNGSTIDDPDADNDDLVYHFTKSYPHGLIGATCEKALMNRYFHYEDIIDRISSAFKLLHHENENENDDDEIYSQYIQTHLLSLQSFHQCFAIVSSRCLEIPHSLNQELKDLDIVHNSKDFTTDTTLVPILDFANHSNSKQYYNSKFDVNTDGNPILKIDVSALKYQMANHPGQKEFEIFISYDVSKAVSFLCQYGFTPTDLNNTDVWEVSLTSIDQSKDESLFAGELLHPMFPELCKWFKILPTFQLILKFNQNGEIAVDKINLLPRYNNNGDSSKSQSVEDLLTLFHPNINKLKYNESCFDKFYNKDEAKSAGYKSVKEYGKILNYHKRSYVEVTTQNGFYLPKNKKSKFYPSSLSELRDALNNGAAECENQSLKNFKEFIGDVYVPYRLLQLTNLKIEIADDFFMGNFDNAPSVLKDIIKLEEDCLVALKQALQNSDKNIFTISKQQYCDYWNDMRMIPLLTDNSEEFGDNEE</sequence>
<evidence type="ECO:0000313" key="2">
    <source>
        <dbReference type="Proteomes" id="UP001360560"/>
    </source>
</evidence>
<proteinExistence type="predicted"/>
<comment type="caution">
    <text evidence="1">The sequence shown here is derived from an EMBL/GenBank/DDBJ whole genome shotgun (WGS) entry which is preliminary data.</text>
</comment>
<accession>A0AAV5QTU5</accession>
<organism evidence="1 2">
    <name type="scientific">Saccharomycopsis crataegensis</name>
    <dbReference type="NCBI Taxonomy" id="43959"/>
    <lineage>
        <taxon>Eukaryota</taxon>
        <taxon>Fungi</taxon>
        <taxon>Dikarya</taxon>
        <taxon>Ascomycota</taxon>
        <taxon>Saccharomycotina</taxon>
        <taxon>Saccharomycetes</taxon>
        <taxon>Saccharomycopsidaceae</taxon>
        <taxon>Saccharomycopsis</taxon>
    </lineage>
</organism>
<name>A0AAV5QTU5_9ASCO</name>
<dbReference type="InterPro" id="IPR046341">
    <property type="entry name" value="SET_dom_sf"/>
</dbReference>
<dbReference type="PANTHER" id="PTHR13271:SF151">
    <property type="entry name" value="SET DOMAIN-CONTAINING PROTEIN 4"/>
    <property type="match status" value="1"/>
</dbReference>
<dbReference type="SUPFAM" id="SSF82199">
    <property type="entry name" value="SET domain"/>
    <property type="match status" value="1"/>
</dbReference>
<dbReference type="GeneID" id="90075916"/>
<dbReference type="EMBL" id="BTFZ01000013">
    <property type="protein sequence ID" value="GMM37941.1"/>
    <property type="molecule type" value="Genomic_DNA"/>
</dbReference>
<gene>
    <name evidence="1" type="ORF">DASC09_052660</name>
</gene>
<evidence type="ECO:0000313" key="1">
    <source>
        <dbReference type="EMBL" id="GMM37941.1"/>
    </source>
</evidence>
<dbReference type="GO" id="GO:0016279">
    <property type="term" value="F:protein-lysine N-methyltransferase activity"/>
    <property type="evidence" value="ECO:0007669"/>
    <property type="project" value="TreeGrafter"/>
</dbReference>